<dbReference type="EMBL" id="SMAF01000018">
    <property type="protein sequence ID" value="TCS95354.1"/>
    <property type="molecule type" value="Genomic_DNA"/>
</dbReference>
<evidence type="ECO:0000259" key="1">
    <source>
        <dbReference type="SMART" id="SM00871"/>
    </source>
</evidence>
<dbReference type="AlphaFoldDB" id="A0A4R3LAQ6"/>
<name>A0A4R3LAQ6_9GAMM</name>
<dbReference type="Gene3D" id="3.30.530.20">
    <property type="match status" value="1"/>
</dbReference>
<gene>
    <name evidence="2" type="ORF">EDC25_11843</name>
</gene>
<dbReference type="Proteomes" id="UP000294599">
    <property type="component" value="Unassembled WGS sequence"/>
</dbReference>
<dbReference type="RefSeq" id="WP_123522799.1">
    <property type="nucleotide sequence ID" value="NZ_JBHLWF010000011.1"/>
</dbReference>
<keyword evidence="3" id="KW-1185">Reference proteome</keyword>
<dbReference type="SMART" id="SM00871">
    <property type="entry name" value="AraC_E_bind"/>
    <property type="match status" value="1"/>
</dbReference>
<dbReference type="Gene3D" id="3.20.80.10">
    <property type="entry name" value="Regulatory factor, effector binding domain"/>
    <property type="match status" value="1"/>
</dbReference>
<dbReference type="SUPFAM" id="SSF55961">
    <property type="entry name" value="Bet v1-like"/>
    <property type="match status" value="1"/>
</dbReference>
<dbReference type="Pfam" id="PF06445">
    <property type="entry name" value="GyrI-like"/>
    <property type="match status" value="1"/>
</dbReference>
<dbReference type="InterPro" id="IPR011256">
    <property type="entry name" value="Reg_factor_effector_dom_sf"/>
</dbReference>
<dbReference type="SUPFAM" id="SSF55136">
    <property type="entry name" value="Probable bacterial effector-binding domain"/>
    <property type="match status" value="1"/>
</dbReference>
<dbReference type="InterPro" id="IPR010499">
    <property type="entry name" value="AraC_E-bd"/>
</dbReference>
<protein>
    <submittedName>
        <fullName evidence="2">Effector-binding domain-containing protein</fullName>
    </submittedName>
</protein>
<comment type="caution">
    <text evidence="2">The sequence shown here is derived from an EMBL/GenBank/DDBJ whole genome shotgun (WGS) entry which is preliminary data.</text>
</comment>
<sequence>MRVIKELLLAAIVTVIFFAVLMALLPSRASVVRNLEIHHPIAQVSDMISSFKQFPLWSPWGMRDPNVNYQFTPALSGPGARASWFSAKDPWIGDGSLQIEDVSPGEWVSYSLNAPWRGHTKTADLTIAETDRGTVNATFKVDVDYGWDLFGRVRGMYLEGQIGDDLMYSLGKIKEKIESLPDVDYSEDFATAKPIEVELQPLNVISIHGQAATNQPYSVQPTVLRFTETLTATIDIKRLTRTGPRLAVLNRWGQNYDFTAAVPIKEVEADLPEGVSFSVIDGGKHLKIHYAGPRWDLPRQRDMLIAWAGANGYKTRGPIVEEFLNDTGGSGDNAVLEGDLQTNIYLPVE</sequence>
<evidence type="ECO:0000313" key="3">
    <source>
        <dbReference type="Proteomes" id="UP000294599"/>
    </source>
</evidence>
<evidence type="ECO:0000313" key="2">
    <source>
        <dbReference type="EMBL" id="TCS95354.1"/>
    </source>
</evidence>
<reference evidence="2 3" key="1">
    <citation type="submission" date="2019-03" db="EMBL/GenBank/DDBJ databases">
        <title>Genomic Encyclopedia of Type Strains, Phase IV (KMG-IV): sequencing the most valuable type-strain genomes for metagenomic binning, comparative biology and taxonomic classification.</title>
        <authorList>
            <person name="Goeker M."/>
        </authorList>
    </citation>
    <scope>NUCLEOTIDE SEQUENCE [LARGE SCALE GENOMIC DNA]</scope>
    <source>
        <strain evidence="2 3">DSM 21944</strain>
    </source>
</reference>
<dbReference type="InterPro" id="IPR023393">
    <property type="entry name" value="START-like_dom_sf"/>
</dbReference>
<feature type="domain" description="AraC effector-binding" evidence="1">
    <location>
        <begin position="192"/>
        <end position="349"/>
    </location>
</feature>
<proteinExistence type="predicted"/>
<dbReference type="InterPro" id="IPR029442">
    <property type="entry name" value="GyrI-like"/>
</dbReference>
<accession>A0A4R3LAQ6</accession>
<organism evidence="2 3">
    <name type="scientific">Pseudofulvimonas gallinarii</name>
    <dbReference type="NCBI Taxonomy" id="634155"/>
    <lineage>
        <taxon>Bacteria</taxon>
        <taxon>Pseudomonadati</taxon>
        <taxon>Pseudomonadota</taxon>
        <taxon>Gammaproteobacteria</taxon>
        <taxon>Lysobacterales</taxon>
        <taxon>Rhodanobacteraceae</taxon>
        <taxon>Pseudofulvimonas</taxon>
    </lineage>
</organism>
<dbReference type="OrthoDB" id="5293446at2"/>